<dbReference type="InterPro" id="IPR029063">
    <property type="entry name" value="SAM-dependent_MTases_sf"/>
</dbReference>
<name>Q0YSD6_9CHLB</name>
<comment type="caution">
    <text evidence="3">The sequence shown here is derived from an EMBL/GenBank/DDBJ whole genome shotgun (WGS) entry which is preliminary data.</text>
</comment>
<evidence type="ECO:0000313" key="4">
    <source>
        <dbReference type="Proteomes" id="UP000004162"/>
    </source>
</evidence>
<dbReference type="AlphaFoldDB" id="Q0YSD6"/>
<keyword evidence="3" id="KW-0489">Methyltransferase</keyword>
<keyword evidence="1" id="KW-0808">Transferase</keyword>
<protein>
    <submittedName>
        <fullName evidence="3">Putative RNA methylase:Cyclopropane-fatty-acyl-phospholipid synthase</fullName>
    </submittedName>
</protein>
<dbReference type="EMBL" id="AASE01000006">
    <property type="protein sequence ID" value="EAT59257.1"/>
    <property type="molecule type" value="Genomic_DNA"/>
</dbReference>
<dbReference type="OrthoDB" id="9770553at2"/>
<dbReference type="RefSeq" id="WP_006366113.1">
    <property type="nucleotide sequence ID" value="NZ_AASE01000006.1"/>
</dbReference>
<evidence type="ECO:0000313" key="3">
    <source>
        <dbReference type="EMBL" id="EAT59257.1"/>
    </source>
</evidence>
<dbReference type="Pfam" id="PF08241">
    <property type="entry name" value="Methyltransf_11"/>
    <property type="match status" value="1"/>
</dbReference>
<dbReference type="Gene3D" id="3.40.50.150">
    <property type="entry name" value="Vaccinia Virus protein VP39"/>
    <property type="match status" value="1"/>
</dbReference>
<evidence type="ECO:0000256" key="1">
    <source>
        <dbReference type="ARBA" id="ARBA00022679"/>
    </source>
</evidence>
<dbReference type="CDD" id="cd02440">
    <property type="entry name" value="AdoMet_MTases"/>
    <property type="match status" value="1"/>
</dbReference>
<evidence type="ECO:0000259" key="2">
    <source>
        <dbReference type="Pfam" id="PF08241"/>
    </source>
</evidence>
<reference evidence="3 4" key="1">
    <citation type="submission" date="2006-07" db="EMBL/GenBank/DDBJ databases">
        <title>Annotation of the draft genome assembly of Chlorobium ferroxidans DSM 13031.</title>
        <authorList>
            <consortium name="US DOE Joint Genome Institute (JGI-ORNL)"/>
            <person name="Larimer F."/>
            <person name="Land M."/>
            <person name="Hauser L."/>
        </authorList>
    </citation>
    <scope>NUCLEOTIDE SEQUENCE [LARGE SCALE GENOMIC DNA]</scope>
    <source>
        <strain evidence="3 4">DSM 13031</strain>
    </source>
</reference>
<dbReference type="InterPro" id="IPR050447">
    <property type="entry name" value="Erg6_SMT_methyltransf"/>
</dbReference>
<reference evidence="3 4" key="2">
    <citation type="submission" date="2006-07" db="EMBL/GenBank/DDBJ databases">
        <title>Sequencing of the draft genome and assembly of Chlorobium ferroxidans DSM 13031.</title>
        <authorList>
            <consortium name="US DOE Joint Genome Institute (JGI-PGF)"/>
            <person name="Copeland A."/>
            <person name="Lucas S."/>
            <person name="Lapidus A."/>
            <person name="Barry K."/>
            <person name="Glavina del Rio T."/>
            <person name="Dalin E."/>
            <person name="Tice H."/>
            <person name="Bruce D."/>
            <person name="Pitluck S."/>
            <person name="Richardson P."/>
        </authorList>
    </citation>
    <scope>NUCLEOTIDE SEQUENCE [LARGE SCALE GENOMIC DNA]</scope>
    <source>
        <strain evidence="3 4">DSM 13031</strain>
    </source>
</reference>
<dbReference type="GO" id="GO:0008757">
    <property type="term" value="F:S-adenosylmethionine-dependent methyltransferase activity"/>
    <property type="evidence" value="ECO:0007669"/>
    <property type="project" value="InterPro"/>
</dbReference>
<feature type="domain" description="Methyltransferase type 11" evidence="2">
    <location>
        <begin position="79"/>
        <end position="177"/>
    </location>
</feature>
<dbReference type="InterPro" id="IPR013216">
    <property type="entry name" value="Methyltransf_11"/>
</dbReference>
<dbReference type="SUPFAM" id="SSF53335">
    <property type="entry name" value="S-adenosyl-L-methionine-dependent methyltransferases"/>
    <property type="match status" value="1"/>
</dbReference>
<gene>
    <name evidence="3" type="ORF">CferDRAFT_1264</name>
</gene>
<organism evidence="3 4">
    <name type="scientific">Chlorobium ferrooxidans DSM 13031</name>
    <dbReference type="NCBI Taxonomy" id="377431"/>
    <lineage>
        <taxon>Bacteria</taxon>
        <taxon>Pseudomonadati</taxon>
        <taxon>Chlorobiota</taxon>
        <taxon>Chlorobiia</taxon>
        <taxon>Chlorobiales</taxon>
        <taxon>Chlorobiaceae</taxon>
        <taxon>Chlorobium/Pelodictyon group</taxon>
        <taxon>Chlorobium</taxon>
    </lineage>
</organism>
<keyword evidence="4" id="KW-1185">Reference proteome</keyword>
<accession>Q0YSD6</accession>
<dbReference type="PANTHER" id="PTHR44068">
    <property type="entry name" value="ZGC:194242"/>
    <property type="match status" value="1"/>
</dbReference>
<dbReference type="PANTHER" id="PTHR44068:SF11">
    <property type="entry name" value="GERANYL DIPHOSPHATE 2-C-METHYLTRANSFERASE"/>
    <property type="match status" value="1"/>
</dbReference>
<sequence>MSDNTAGRFFAYLNWLLNPFHGLETTEVYDLIGTTSLTEHRLYLNLGYWRDVDTIDDASEALALLVAKRGGMAAGDIVLDCGYGFGDQDILWARTMKPEKIIGLNITRSQVERARMNVADAGVGRSIDLREGSATKMPIANESIDLVVSLESAFHYRSREDFFKEAYRVLRPGGRLVTADIVPTENSDNLFRRMEQWISWRLVAGKFNIPQENYYLIPSYTSKLMSTGFVAIDIKSIRDDVYQPLHEYLSRDQKFVRKLPPVAMILAKSALHRSAESVYAGLDYILSYAEKPEKSG</sequence>
<proteinExistence type="predicted"/>
<dbReference type="Proteomes" id="UP000004162">
    <property type="component" value="Unassembled WGS sequence"/>
</dbReference>
<dbReference type="GO" id="GO:0032259">
    <property type="term" value="P:methylation"/>
    <property type="evidence" value="ECO:0007669"/>
    <property type="project" value="UniProtKB-KW"/>
</dbReference>